<protein>
    <submittedName>
        <fullName evidence="4">ABC transporter permease</fullName>
    </submittedName>
</protein>
<keyword evidence="2" id="KW-1003">Cell membrane</keyword>
<dbReference type="Proteomes" id="UP000257479">
    <property type="component" value="Unassembled WGS sequence"/>
</dbReference>
<dbReference type="PANTHER" id="PTHR32196:SF32">
    <property type="entry name" value="XYLOSE TRANSPORT SYSTEM PERMEASE PROTEIN XYLH"/>
    <property type="match status" value="1"/>
</dbReference>
<feature type="transmembrane region" description="Helical" evidence="3">
    <location>
        <begin position="37"/>
        <end position="56"/>
    </location>
</feature>
<evidence type="ECO:0000313" key="5">
    <source>
        <dbReference type="Proteomes" id="UP000257479"/>
    </source>
</evidence>
<accession>A0A3C1KCX2</accession>
<evidence type="ECO:0000256" key="3">
    <source>
        <dbReference type="SAM" id="Phobius"/>
    </source>
</evidence>
<dbReference type="AlphaFoldDB" id="A0A3C1KCX2"/>
<proteinExistence type="predicted"/>
<keyword evidence="3" id="KW-0812">Transmembrane</keyword>
<reference evidence="4 5" key="1">
    <citation type="journal article" date="2018" name="Nat. Biotechnol.">
        <title>A standardized bacterial taxonomy based on genome phylogeny substantially revises the tree of life.</title>
        <authorList>
            <person name="Parks D.H."/>
            <person name="Chuvochina M."/>
            <person name="Waite D.W."/>
            <person name="Rinke C."/>
            <person name="Skarshewski A."/>
            <person name="Chaumeil P.A."/>
            <person name="Hugenholtz P."/>
        </authorList>
    </citation>
    <scope>NUCLEOTIDE SEQUENCE [LARGE SCALE GENOMIC DNA]</scope>
    <source>
        <strain evidence="4">UBA9152</strain>
    </source>
</reference>
<name>A0A3C1KCX2_9MICO</name>
<keyword evidence="1" id="KW-0813">Transport</keyword>
<feature type="non-terminal residue" evidence="4">
    <location>
        <position position="1"/>
    </location>
</feature>
<comment type="caution">
    <text evidence="4">The sequence shown here is derived from an EMBL/GenBank/DDBJ whole genome shotgun (WGS) entry which is preliminary data.</text>
</comment>
<keyword evidence="2" id="KW-0997">Cell inner membrane</keyword>
<evidence type="ECO:0000256" key="1">
    <source>
        <dbReference type="ARBA" id="ARBA00022448"/>
    </source>
</evidence>
<evidence type="ECO:0000256" key="2">
    <source>
        <dbReference type="ARBA" id="ARBA00022519"/>
    </source>
</evidence>
<sequence length="66" mass="6606">GTSLFGGRGSAFSALLGIVVVQSLSSGLTLLNLDSSVRYMITGAVLVLAVIVDAAARRSRAAAGRA</sequence>
<evidence type="ECO:0000313" key="4">
    <source>
        <dbReference type="EMBL" id="HAN24343.1"/>
    </source>
</evidence>
<gene>
    <name evidence="4" type="ORF">DCP95_07195</name>
</gene>
<organism evidence="4 5">
    <name type="scientific">Microbacterium ginsengisoli</name>
    <dbReference type="NCBI Taxonomy" id="400772"/>
    <lineage>
        <taxon>Bacteria</taxon>
        <taxon>Bacillati</taxon>
        <taxon>Actinomycetota</taxon>
        <taxon>Actinomycetes</taxon>
        <taxon>Micrococcales</taxon>
        <taxon>Microbacteriaceae</taxon>
        <taxon>Microbacterium</taxon>
    </lineage>
</organism>
<keyword evidence="3" id="KW-0472">Membrane</keyword>
<dbReference type="EMBL" id="DMNG01000122">
    <property type="protein sequence ID" value="HAN24343.1"/>
    <property type="molecule type" value="Genomic_DNA"/>
</dbReference>
<dbReference type="PANTHER" id="PTHR32196">
    <property type="entry name" value="ABC TRANSPORTER PERMEASE PROTEIN YPHD-RELATED-RELATED"/>
    <property type="match status" value="1"/>
</dbReference>
<feature type="transmembrane region" description="Helical" evidence="3">
    <location>
        <begin position="12"/>
        <end position="31"/>
    </location>
</feature>
<keyword evidence="3" id="KW-1133">Transmembrane helix</keyword>
<dbReference type="GO" id="GO:0005886">
    <property type="term" value="C:plasma membrane"/>
    <property type="evidence" value="ECO:0007669"/>
    <property type="project" value="TreeGrafter"/>
</dbReference>